<evidence type="ECO:0000256" key="4">
    <source>
        <dbReference type="ARBA" id="ARBA00022490"/>
    </source>
</evidence>
<dbReference type="HAMAP" id="MF_01114">
    <property type="entry name" value="RecX"/>
    <property type="match status" value="1"/>
</dbReference>
<keyword evidence="4 5" id="KW-0963">Cytoplasm</keyword>
<dbReference type="Proteomes" id="UP001056500">
    <property type="component" value="Chromosome"/>
</dbReference>
<evidence type="ECO:0000259" key="7">
    <source>
        <dbReference type="Pfam" id="PF21981"/>
    </source>
</evidence>
<dbReference type="InterPro" id="IPR053924">
    <property type="entry name" value="RecX_HTH_2nd"/>
</dbReference>
<dbReference type="Pfam" id="PF21982">
    <property type="entry name" value="RecX_HTH1"/>
    <property type="match status" value="1"/>
</dbReference>
<proteinExistence type="inferred from homology"/>
<evidence type="ECO:0000256" key="1">
    <source>
        <dbReference type="ARBA" id="ARBA00004496"/>
    </source>
</evidence>
<comment type="similarity">
    <text evidence="2 5">Belongs to the RecX family.</text>
</comment>
<evidence type="ECO:0000259" key="6">
    <source>
        <dbReference type="Pfam" id="PF02631"/>
    </source>
</evidence>
<dbReference type="EMBL" id="CP098755">
    <property type="protein sequence ID" value="USG68017.1"/>
    <property type="molecule type" value="Genomic_DNA"/>
</dbReference>
<comment type="function">
    <text evidence="5">Modulates RecA activity.</text>
</comment>
<evidence type="ECO:0000256" key="2">
    <source>
        <dbReference type="ARBA" id="ARBA00009695"/>
    </source>
</evidence>
<name>A0ABY4WLQ3_9BACL</name>
<gene>
    <name evidence="5" type="primary">recX</name>
    <name evidence="9" type="ORF">NDK47_12355</name>
</gene>
<dbReference type="InterPro" id="IPR003783">
    <property type="entry name" value="Regulatory_RecX"/>
</dbReference>
<keyword evidence="10" id="KW-1185">Reference proteome</keyword>
<feature type="domain" description="RecX first three-helical" evidence="8">
    <location>
        <begin position="64"/>
        <end position="103"/>
    </location>
</feature>
<sequence length="209" mass="24975">MKSGRITAVHRDTKNKHRYHFYIEDELVFSVHEDILIKYQLVKGMEVDERLTQEVLLAEEEHRAYLLALRYLGIRPRTSKQILVYLQEKGYSREVAENIVERCRQMGYLDDQAFAQQWVNERIRLKQRSPLMLRMELQQRGIDKETAEDVMSTVTREDELKAARVLVEKKLRRYTGELEREDEQKLLAMLYRKGFSSSVIQAIRQELRK</sequence>
<dbReference type="Pfam" id="PF21981">
    <property type="entry name" value="RecX_HTH3"/>
    <property type="match status" value="1"/>
</dbReference>
<dbReference type="Pfam" id="PF02631">
    <property type="entry name" value="RecX_HTH2"/>
    <property type="match status" value="1"/>
</dbReference>
<comment type="subcellular location">
    <subcellularLocation>
        <location evidence="1 5">Cytoplasm</location>
    </subcellularLocation>
</comment>
<organism evidence="9 10">
    <name type="scientific">Brevibacillus ruminantium</name>
    <dbReference type="NCBI Taxonomy" id="2950604"/>
    <lineage>
        <taxon>Bacteria</taxon>
        <taxon>Bacillati</taxon>
        <taxon>Bacillota</taxon>
        <taxon>Bacilli</taxon>
        <taxon>Bacillales</taxon>
        <taxon>Paenibacillaceae</taxon>
        <taxon>Brevibacillus</taxon>
    </lineage>
</organism>
<evidence type="ECO:0000259" key="8">
    <source>
        <dbReference type="Pfam" id="PF21982"/>
    </source>
</evidence>
<dbReference type="RefSeq" id="WP_251875268.1">
    <property type="nucleotide sequence ID" value="NZ_CP098755.1"/>
</dbReference>
<dbReference type="InterPro" id="IPR053925">
    <property type="entry name" value="RecX_HTH_3rd"/>
</dbReference>
<evidence type="ECO:0000256" key="5">
    <source>
        <dbReference type="HAMAP-Rule" id="MF_01114"/>
    </source>
</evidence>
<dbReference type="PANTHER" id="PTHR33602">
    <property type="entry name" value="REGULATORY PROTEIN RECX FAMILY PROTEIN"/>
    <property type="match status" value="1"/>
</dbReference>
<protein>
    <recommendedName>
        <fullName evidence="3 5">Regulatory protein RecX</fullName>
    </recommendedName>
</protein>
<evidence type="ECO:0000313" key="10">
    <source>
        <dbReference type="Proteomes" id="UP001056500"/>
    </source>
</evidence>
<dbReference type="InterPro" id="IPR036388">
    <property type="entry name" value="WH-like_DNA-bd_sf"/>
</dbReference>
<evidence type="ECO:0000256" key="3">
    <source>
        <dbReference type="ARBA" id="ARBA00018111"/>
    </source>
</evidence>
<evidence type="ECO:0000313" key="9">
    <source>
        <dbReference type="EMBL" id="USG68017.1"/>
    </source>
</evidence>
<dbReference type="Gene3D" id="1.10.10.10">
    <property type="entry name" value="Winged helix-like DNA-binding domain superfamily/Winged helix DNA-binding domain"/>
    <property type="match status" value="3"/>
</dbReference>
<dbReference type="InterPro" id="IPR053926">
    <property type="entry name" value="RecX_HTH_1st"/>
</dbReference>
<dbReference type="PANTHER" id="PTHR33602:SF1">
    <property type="entry name" value="REGULATORY PROTEIN RECX FAMILY PROTEIN"/>
    <property type="match status" value="1"/>
</dbReference>
<feature type="domain" description="RecX third three-helical" evidence="7">
    <location>
        <begin position="157"/>
        <end position="202"/>
    </location>
</feature>
<reference evidence="9" key="1">
    <citation type="submission" date="2022-06" db="EMBL/GenBank/DDBJ databases">
        <title>Genome sequencing of Brevibacillus sp. BB3-R1.</title>
        <authorList>
            <person name="Heo J."/>
            <person name="Lee D."/>
            <person name="Won M."/>
            <person name="Han B.-H."/>
            <person name="Hong S.-B."/>
            <person name="Kwon S.-W."/>
        </authorList>
    </citation>
    <scope>NUCLEOTIDE SEQUENCE</scope>
    <source>
        <strain evidence="9">BB3-R1</strain>
    </source>
</reference>
<feature type="domain" description="RecX second three-helical" evidence="6">
    <location>
        <begin position="110"/>
        <end position="151"/>
    </location>
</feature>
<accession>A0ABY4WLQ3</accession>